<proteinExistence type="predicted"/>
<protein>
    <recommendedName>
        <fullName evidence="6">Integrase catalytic domain-containing protein</fullName>
    </recommendedName>
</protein>
<dbReference type="EMBL" id="JAJSOF020000038">
    <property type="protein sequence ID" value="KAJ4427074.1"/>
    <property type="molecule type" value="Genomic_DNA"/>
</dbReference>
<feature type="domain" description="Reverse transcriptase" evidence="2">
    <location>
        <begin position="1"/>
        <end position="141"/>
    </location>
</feature>
<dbReference type="Pfam" id="PF00078">
    <property type="entry name" value="RVT_1"/>
    <property type="match status" value="1"/>
</dbReference>
<name>A0ABQ8RZB5_PERAM</name>
<dbReference type="InterPro" id="IPR000477">
    <property type="entry name" value="RT_dom"/>
</dbReference>
<dbReference type="Gene3D" id="3.30.420.10">
    <property type="entry name" value="Ribonuclease H-like superfamily/Ribonuclease H"/>
    <property type="match status" value="1"/>
</dbReference>
<evidence type="ECO:0000256" key="1">
    <source>
        <dbReference type="SAM" id="MobiDB-lite"/>
    </source>
</evidence>
<dbReference type="PANTHER" id="PTHR47331">
    <property type="entry name" value="PHD-TYPE DOMAIN-CONTAINING PROTEIN"/>
    <property type="match status" value="1"/>
</dbReference>
<sequence length="530" mass="60903">MAIIGDIAQAFLQLKLDRRDRDLTRFFWYNITQVEGKYEMTSDVTIYRFTRLPFGLTCSPFLLSATLRELAHLHKSTFPNAADLIDNSTFMDDFAAGGENDNQVISLYYELTGLINVFSLPMAKWATNSEQLRCIWEAKGREIETDTQVLGGRWDTSSDTFYIDHHDITETLLEGSASKRQLLHVTSRFYNILGLFTPISITGKLLFQDMWCRGNRKYIGELTATELRNSRTYWIQVVQKHCFPAELQALQNRLPLPKESKIVRFNPFMEDGLIHLGDRLQFAELSREWRQPLLLNGLHPSVQLLIRETHIRLHHLGVRIVLSELRSEFWILRTRQAVKKILRTCLPCKMAHNHLGQAIEAPLPGDRVTPMEPFEVTGIDFAGPLYIKVVGGTHKKCYIALFTCATTRAMHLELCSDMSTDTFLLALQRFAGKRGLPHTIYTDNARSFHAANKELASISATSTHQYLAKHNIHWKFIEPKAAWLGGWWERMVGTTKRCLRKVLGKTQISEEASQHRSRHKFQAHLAGHRQ</sequence>
<dbReference type="InterPro" id="IPR041588">
    <property type="entry name" value="Integrase_H2C2"/>
</dbReference>
<dbReference type="SUPFAM" id="SSF53098">
    <property type="entry name" value="Ribonuclease H-like"/>
    <property type="match status" value="1"/>
</dbReference>
<comment type="caution">
    <text evidence="4">The sequence shown here is derived from an EMBL/GenBank/DDBJ whole genome shotgun (WGS) entry which is preliminary data.</text>
</comment>
<evidence type="ECO:0008006" key="6">
    <source>
        <dbReference type="Google" id="ProtNLM"/>
    </source>
</evidence>
<dbReference type="InterPro" id="IPR012337">
    <property type="entry name" value="RNaseH-like_sf"/>
</dbReference>
<evidence type="ECO:0000259" key="2">
    <source>
        <dbReference type="PROSITE" id="PS50878"/>
    </source>
</evidence>
<evidence type="ECO:0000259" key="3">
    <source>
        <dbReference type="PROSITE" id="PS50994"/>
    </source>
</evidence>
<dbReference type="Gene3D" id="1.10.340.70">
    <property type="match status" value="1"/>
</dbReference>
<evidence type="ECO:0000313" key="4">
    <source>
        <dbReference type="EMBL" id="KAJ4427074.1"/>
    </source>
</evidence>
<keyword evidence="5" id="KW-1185">Reference proteome</keyword>
<dbReference type="InterPro" id="IPR036397">
    <property type="entry name" value="RNaseH_sf"/>
</dbReference>
<dbReference type="PROSITE" id="PS50878">
    <property type="entry name" value="RT_POL"/>
    <property type="match status" value="1"/>
</dbReference>
<accession>A0ABQ8RZB5</accession>
<evidence type="ECO:0000313" key="5">
    <source>
        <dbReference type="Proteomes" id="UP001148838"/>
    </source>
</evidence>
<dbReference type="InterPro" id="IPR001584">
    <property type="entry name" value="Integrase_cat-core"/>
</dbReference>
<feature type="compositionally biased region" description="Basic residues" evidence="1">
    <location>
        <begin position="515"/>
        <end position="530"/>
    </location>
</feature>
<dbReference type="PANTHER" id="PTHR47331:SF2">
    <property type="match status" value="1"/>
</dbReference>
<gene>
    <name evidence="4" type="ORF">ANN_24689</name>
</gene>
<dbReference type="Pfam" id="PF17921">
    <property type="entry name" value="Integrase_H2C2"/>
    <property type="match status" value="1"/>
</dbReference>
<feature type="domain" description="Integrase catalytic" evidence="3">
    <location>
        <begin position="369"/>
        <end position="530"/>
    </location>
</feature>
<feature type="region of interest" description="Disordered" evidence="1">
    <location>
        <begin position="509"/>
        <end position="530"/>
    </location>
</feature>
<dbReference type="InterPro" id="IPR043502">
    <property type="entry name" value="DNA/RNA_pol_sf"/>
</dbReference>
<dbReference type="SUPFAM" id="SSF56672">
    <property type="entry name" value="DNA/RNA polymerases"/>
    <property type="match status" value="1"/>
</dbReference>
<dbReference type="Proteomes" id="UP001148838">
    <property type="component" value="Unassembled WGS sequence"/>
</dbReference>
<reference evidence="4 5" key="1">
    <citation type="journal article" date="2022" name="Allergy">
        <title>Genome assembly and annotation of Periplaneta americana reveal a comprehensive cockroach allergen profile.</title>
        <authorList>
            <person name="Wang L."/>
            <person name="Xiong Q."/>
            <person name="Saelim N."/>
            <person name="Wang L."/>
            <person name="Nong W."/>
            <person name="Wan A.T."/>
            <person name="Shi M."/>
            <person name="Liu X."/>
            <person name="Cao Q."/>
            <person name="Hui J.H.L."/>
            <person name="Sookrung N."/>
            <person name="Leung T.F."/>
            <person name="Tungtrongchitr A."/>
            <person name="Tsui S.K.W."/>
        </authorList>
    </citation>
    <scope>NUCLEOTIDE SEQUENCE [LARGE SCALE GENOMIC DNA]</scope>
    <source>
        <strain evidence="4">PWHHKU_190912</strain>
    </source>
</reference>
<organism evidence="4 5">
    <name type="scientific">Periplaneta americana</name>
    <name type="common">American cockroach</name>
    <name type="synonym">Blatta americana</name>
    <dbReference type="NCBI Taxonomy" id="6978"/>
    <lineage>
        <taxon>Eukaryota</taxon>
        <taxon>Metazoa</taxon>
        <taxon>Ecdysozoa</taxon>
        <taxon>Arthropoda</taxon>
        <taxon>Hexapoda</taxon>
        <taxon>Insecta</taxon>
        <taxon>Pterygota</taxon>
        <taxon>Neoptera</taxon>
        <taxon>Polyneoptera</taxon>
        <taxon>Dictyoptera</taxon>
        <taxon>Blattodea</taxon>
        <taxon>Blattoidea</taxon>
        <taxon>Blattidae</taxon>
        <taxon>Blattinae</taxon>
        <taxon>Periplaneta</taxon>
    </lineage>
</organism>
<dbReference type="PROSITE" id="PS50994">
    <property type="entry name" value="INTEGRASE"/>
    <property type="match status" value="1"/>
</dbReference>